<protein>
    <submittedName>
        <fullName evidence="2">Uncharacterized protein</fullName>
    </submittedName>
</protein>
<feature type="region of interest" description="Disordered" evidence="1">
    <location>
        <begin position="487"/>
        <end position="591"/>
    </location>
</feature>
<sequence length="604" mass="67097">MSTLPTEDPQWEIDYDAALGLYKSGQFVKAICAAKRTLTNKDLNRFFQAMNCILIVFCEDDWHEAEEVRLIAEDVYRSAEREAPRDDEFEQLRVTDLRRHLDTLERMQKNAEPSGDQSDDEEEEDEEAEDRDRLSEPDIVRILFRSLHDLPFFAGQPYWVDISAETAEDSEGEIEERLHQRALQKRQSKKRPMTQAETSEDGEKEDDLQINTELLPGSNGQGHDQAWNSAVLTKRRRMQEATMAEHESEKMPNGAWQHTPESDPEPSNVDKPGVRSSSDAFGLKEDKVLNDVASNLPRSPASSSAPQPLAVHLPSLAALLGDGPPLSDSHTPLLSVPVTGDVYVDQTRRSTDTDRSSVITASTQSNRNSFSTLHTSPGSFIQLKRSSGSTLGSENVMEEESPSDLPLRAKAEHRPDADFQADVVFGPDLPPPTKRKPEALSLSKATTFLEKAWRPITSARSLAGFFKGQATPTQATPTQAIFNQTTPTQASFKKSSPEKSFVARSLTTPTTAQLSPEKPTIAESPSGSATAQQSPEKPWHPQSDVDGNVNPYLEDTGQLPMTTRFTVNRNSMQKTSRQKPVTQKPAQQPARGILTLELFTPPRK</sequence>
<reference evidence="2 3" key="1">
    <citation type="submission" date="2015-03" db="EMBL/GenBank/DDBJ databases">
        <title>RNA-seq based gene annotation and comparative genomics of four Zymoseptoria species reveal species-specific pathogenicity related genes and transposable element activity.</title>
        <authorList>
            <person name="Grandaubert J."/>
            <person name="Bhattacharyya A."/>
            <person name="Stukenbrock E.H."/>
        </authorList>
    </citation>
    <scope>NUCLEOTIDE SEQUENCE [LARGE SCALE GENOMIC DNA]</scope>
    <source>
        <strain evidence="2 3">Zb18110</strain>
    </source>
</reference>
<feature type="region of interest" description="Disordered" evidence="1">
    <location>
        <begin position="171"/>
        <end position="286"/>
    </location>
</feature>
<gene>
    <name evidence="2" type="ORF">TI39_contig685g00003</name>
</gene>
<organism evidence="2 3">
    <name type="scientific">Zymoseptoria brevis</name>
    <dbReference type="NCBI Taxonomy" id="1047168"/>
    <lineage>
        <taxon>Eukaryota</taxon>
        <taxon>Fungi</taxon>
        <taxon>Dikarya</taxon>
        <taxon>Ascomycota</taxon>
        <taxon>Pezizomycotina</taxon>
        <taxon>Dothideomycetes</taxon>
        <taxon>Dothideomycetidae</taxon>
        <taxon>Mycosphaerellales</taxon>
        <taxon>Mycosphaerellaceae</taxon>
        <taxon>Zymoseptoria</taxon>
    </lineage>
</organism>
<comment type="caution">
    <text evidence="2">The sequence shown here is derived from an EMBL/GenBank/DDBJ whole genome shotgun (WGS) entry which is preliminary data.</text>
</comment>
<proteinExistence type="predicted"/>
<accession>A0A0F4GJ91</accession>
<evidence type="ECO:0000313" key="3">
    <source>
        <dbReference type="Proteomes" id="UP000033647"/>
    </source>
</evidence>
<feature type="compositionally biased region" description="Polar residues" evidence="1">
    <location>
        <begin position="559"/>
        <end position="586"/>
    </location>
</feature>
<dbReference type="EMBL" id="LAFY01000677">
    <property type="protein sequence ID" value="KJX96260.1"/>
    <property type="molecule type" value="Genomic_DNA"/>
</dbReference>
<dbReference type="AlphaFoldDB" id="A0A0F4GJ91"/>
<feature type="compositionally biased region" description="Polar residues" evidence="1">
    <location>
        <begin position="505"/>
        <end position="514"/>
    </location>
</feature>
<feature type="region of interest" description="Disordered" evidence="1">
    <location>
        <begin position="385"/>
        <end position="404"/>
    </location>
</feature>
<feature type="region of interest" description="Disordered" evidence="1">
    <location>
        <begin position="105"/>
        <end position="134"/>
    </location>
</feature>
<feature type="compositionally biased region" description="Basic residues" evidence="1">
    <location>
        <begin position="180"/>
        <end position="192"/>
    </location>
</feature>
<dbReference type="Proteomes" id="UP000033647">
    <property type="component" value="Unassembled WGS sequence"/>
</dbReference>
<evidence type="ECO:0000313" key="2">
    <source>
        <dbReference type="EMBL" id="KJX96260.1"/>
    </source>
</evidence>
<feature type="compositionally biased region" description="Acidic residues" evidence="1">
    <location>
        <begin position="198"/>
        <end position="208"/>
    </location>
</feature>
<feature type="compositionally biased region" description="Polar residues" evidence="1">
    <location>
        <begin position="523"/>
        <end position="535"/>
    </location>
</feature>
<feature type="compositionally biased region" description="Acidic residues" evidence="1">
    <location>
        <begin position="117"/>
        <end position="129"/>
    </location>
</feature>
<name>A0A0F4GJ91_9PEZI</name>
<dbReference type="OrthoDB" id="3440281at2759"/>
<evidence type="ECO:0000256" key="1">
    <source>
        <dbReference type="SAM" id="MobiDB-lite"/>
    </source>
</evidence>
<keyword evidence="3" id="KW-1185">Reference proteome</keyword>